<evidence type="ECO:0000313" key="3">
    <source>
        <dbReference type="Proteomes" id="UP000293637"/>
    </source>
</evidence>
<dbReference type="EMBL" id="SCHB01000004">
    <property type="protein sequence ID" value="TBW72095.1"/>
    <property type="molecule type" value="Genomic_DNA"/>
</dbReference>
<reference evidence="2 3" key="1">
    <citation type="journal article" date="2019" name="Sci. Transl. Med.">
        <title>Quorum sensing between bacterial species on the skin protects against epidermal injury in atopic dermatitis.</title>
        <authorList>
            <person name="Williams M.R."/>
        </authorList>
    </citation>
    <scope>NUCLEOTIDE SEQUENCE [LARGE SCALE GENOMIC DNA]</scope>
    <source>
        <strain evidence="2 3">E7</strain>
    </source>
</reference>
<protein>
    <recommendedName>
        <fullName evidence="1">NERD domain-containing protein</fullName>
    </recommendedName>
</protein>
<feature type="domain" description="NERD" evidence="1">
    <location>
        <begin position="72"/>
        <end position="162"/>
    </location>
</feature>
<evidence type="ECO:0000313" key="2">
    <source>
        <dbReference type="EMBL" id="TBW72095.1"/>
    </source>
</evidence>
<comment type="caution">
    <text evidence="2">The sequence shown here is derived from an EMBL/GenBank/DDBJ whole genome shotgun (WGS) entry which is preliminary data.</text>
</comment>
<name>A0A4Q9WA45_STALU</name>
<organism evidence="2 3">
    <name type="scientific">Staphylococcus lugdunensis</name>
    <dbReference type="NCBI Taxonomy" id="28035"/>
    <lineage>
        <taxon>Bacteria</taxon>
        <taxon>Bacillati</taxon>
        <taxon>Bacillota</taxon>
        <taxon>Bacilli</taxon>
        <taxon>Bacillales</taxon>
        <taxon>Staphylococcaceae</taxon>
        <taxon>Staphylococcus</taxon>
    </lineage>
</organism>
<proteinExistence type="predicted"/>
<evidence type="ECO:0000259" key="1">
    <source>
        <dbReference type="Pfam" id="PF08378"/>
    </source>
</evidence>
<dbReference type="Proteomes" id="UP000293637">
    <property type="component" value="Unassembled WGS sequence"/>
</dbReference>
<sequence>MTLSIVLIILLVILILASILHHRYMQSRIDTEVYAKNQLTSKNAILSNENTELKNQMLSSNNDVSTHAKKNAKREVKEILESFKKNGQLKYYEIIQTSKLATKHPFFEYLRTFDFIVVSDVGLINIDVKNWKQKTFYHFDASVKDELNLSSFSSIDQVIGHYIAKQYHSQFNSSRQEIYTFIEKIQSNRVIFDFYDVDPYQQAALNSKTLKDGIENHFNHKIQSIGVVYFNDGSVNIIEGSDERGKYVDTVSTKSSLKSVIGHAIELSKHPLTKEQVETIAKSFD</sequence>
<dbReference type="RefSeq" id="WP_002459222.1">
    <property type="nucleotide sequence ID" value="NZ_AP021848.1"/>
</dbReference>
<gene>
    <name evidence="2" type="ORF">EQ812_07375</name>
</gene>
<dbReference type="Pfam" id="PF08378">
    <property type="entry name" value="NERD"/>
    <property type="match status" value="1"/>
</dbReference>
<accession>A0A4Q9WA45</accession>
<dbReference type="GeneID" id="58089863"/>
<dbReference type="AlphaFoldDB" id="A0A4Q9WA45"/>
<dbReference type="InterPro" id="IPR011528">
    <property type="entry name" value="NERD"/>
</dbReference>